<evidence type="ECO:0000256" key="1">
    <source>
        <dbReference type="SAM" id="Phobius"/>
    </source>
</evidence>
<gene>
    <name evidence="2" type="ORF">A0O28_0099210</name>
</gene>
<dbReference type="EMBL" id="LVVK01000008">
    <property type="protein sequence ID" value="OPB43633.1"/>
    <property type="molecule type" value="Genomic_DNA"/>
</dbReference>
<comment type="caution">
    <text evidence="2">The sequence shown here is derived from an EMBL/GenBank/DDBJ whole genome shotgun (WGS) entry which is preliminary data.</text>
</comment>
<sequence>MALTEMSTFGRGVDQKSARTRTRKKRLFAFILSLPHAFNPRDIPKLSAQDTMAAINKQLIATRAVSELVKRKNWAAREPGVIVVFCIVFIVAVGLLGLFIHKQCAKRRASKSQI</sequence>
<proteinExistence type="predicted"/>
<evidence type="ECO:0000313" key="2">
    <source>
        <dbReference type="EMBL" id="OPB43633.1"/>
    </source>
</evidence>
<feature type="transmembrane region" description="Helical" evidence="1">
    <location>
        <begin position="80"/>
        <end position="100"/>
    </location>
</feature>
<evidence type="ECO:0000313" key="3">
    <source>
        <dbReference type="Proteomes" id="UP000191004"/>
    </source>
</evidence>
<name>A0A1T3CRD7_9HYPO</name>
<protein>
    <submittedName>
        <fullName evidence="2">Uncharacterized protein</fullName>
    </submittedName>
</protein>
<reference evidence="2 3" key="1">
    <citation type="submission" date="2016-04" db="EMBL/GenBank/DDBJ databases">
        <title>Multiple horizontal gene transfer events from other fungi enriched the ability of the initially mycotrophic fungus Trichoderma (Ascomycota) to feed on dead plant biomass.</title>
        <authorList>
            <person name="Atanasova L."/>
            <person name="Chenthamara K."/>
            <person name="Zhang J."/>
            <person name="Grujic M."/>
            <person name="Henrissat B."/>
            <person name="Kuo A."/>
            <person name="Aertz A."/>
            <person name="Salamov A."/>
            <person name="Lipzen A."/>
            <person name="Labutti K."/>
            <person name="Barry K."/>
            <person name="Miao Y."/>
            <person name="Rahimi M.J."/>
            <person name="Shen Q."/>
            <person name="Grigoriev I.V."/>
            <person name="Kubicek C.P."/>
            <person name="Druzhinina I.S."/>
        </authorList>
    </citation>
    <scope>NUCLEOTIDE SEQUENCE [LARGE SCALE GENOMIC DNA]</scope>
    <source>
        <strain evidence="2 3">NJAU 4742</strain>
    </source>
</reference>
<keyword evidence="1" id="KW-1133">Transmembrane helix</keyword>
<dbReference type="Proteomes" id="UP000191004">
    <property type="component" value="Unassembled WGS sequence"/>
</dbReference>
<keyword evidence="1" id="KW-0472">Membrane</keyword>
<keyword evidence="1" id="KW-0812">Transmembrane</keyword>
<dbReference type="OrthoDB" id="5402816at2759"/>
<dbReference type="AlphaFoldDB" id="A0A1T3CRD7"/>
<accession>A0A1T3CRD7</accession>
<keyword evidence="3" id="KW-1185">Reference proteome</keyword>
<organism evidence="2 3">
    <name type="scientific">Trichoderma guizhouense</name>
    <dbReference type="NCBI Taxonomy" id="1491466"/>
    <lineage>
        <taxon>Eukaryota</taxon>
        <taxon>Fungi</taxon>
        <taxon>Dikarya</taxon>
        <taxon>Ascomycota</taxon>
        <taxon>Pezizomycotina</taxon>
        <taxon>Sordariomycetes</taxon>
        <taxon>Hypocreomycetidae</taxon>
        <taxon>Hypocreales</taxon>
        <taxon>Hypocreaceae</taxon>
        <taxon>Trichoderma</taxon>
    </lineage>
</organism>